<dbReference type="OrthoDB" id="9769355at2"/>
<organism evidence="8 9">
    <name type="scientific">Oceanicoccus sagamiensis</name>
    <dbReference type="NCBI Taxonomy" id="716816"/>
    <lineage>
        <taxon>Bacteria</taxon>
        <taxon>Pseudomonadati</taxon>
        <taxon>Pseudomonadota</taxon>
        <taxon>Gammaproteobacteria</taxon>
        <taxon>Cellvibrionales</taxon>
        <taxon>Spongiibacteraceae</taxon>
        <taxon>Oceanicoccus</taxon>
    </lineage>
</organism>
<feature type="compositionally biased region" description="Basic and acidic residues" evidence="6">
    <location>
        <begin position="213"/>
        <end position="225"/>
    </location>
</feature>
<dbReference type="Pfam" id="PF00355">
    <property type="entry name" value="Rieske"/>
    <property type="match status" value="1"/>
</dbReference>
<keyword evidence="9" id="KW-1185">Reference proteome</keyword>
<dbReference type="STRING" id="716816.BST96_04035"/>
<dbReference type="InterPro" id="IPR044043">
    <property type="entry name" value="VanA_C_cat"/>
</dbReference>
<dbReference type="Gene3D" id="3.90.380.10">
    <property type="entry name" value="Naphthalene 1,2-dioxygenase Alpha Subunit, Chain A, domain 1"/>
    <property type="match status" value="1"/>
</dbReference>
<evidence type="ECO:0000256" key="1">
    <source>
        <dbReference type="ARBA" id="ARBA00022714"/>
    </source>
</evidence>
<evidence type="ECO:0000256" key="6">
    <source>
        <dbReference type="SAM" id="MobiDB-lite"/>
    </source>
</evidence>
<dbReference type="InterPro" id="IPR050584">
    <property type="entry name" value="Cholesterol_7-desaturase"/>
</dbReference>
<keyword evidence="5" id="KW-0411">Iron-sulfur</keyword>
<reference evidence="8 9" key="1">
    <citation type="submission" date="2016-11" db="EMBL/GenBank/DDBJ databases">
        <title>Trade-off between light-utilization and light-protection in marine flavobacteria.</title>
        <authorList>
            <person name="Kumagai Y."/>
        </authorList>
    </citation>
    <scope>NUCLEOTIDE SEQUENCE [LARGE SCALE GENOMIC DNA]</scope>
    <source>
        <strain evidence="8 9">NBRC 107125</strain>
    </source>
</reference>
<dbReference type="GO" id="GO:0046872">
    <property type="term" value="F:metal ion binding"/>
    <property type="evidence" value="ECO:0007669"/>
    <property type="project" value="UniProtKB-KW"/>
</dbReference>
<dbReference type="SUPFAM" id="SSF55961">
    <property type="entry name" value="Bet v1-like"/>
    <property type="match status" value="1"/>
</dbReference>
<keyword evidence="3" id="KW-0560">Oxidoreductase</keyword>
<protein>
    <recommendedName>
        <fullName evidence="7">Rieske domain-containing protein</fullName>
    </recommendedName>
</protein>
<evidence type="ECO:0000313" key="8">
    <source>
        <dbReference type="EMBL" id="ARN73349.1"/>
    </source>
</evidence>
<name>A0A1X9NCV1_9GAMM</name>
<dbReference type="SUPFAM" id="SSF50022">
    <property type="entry name" value="ISP domain"/>
    <property type="match status" value="1"/>
</dbReference>
<sequence>MYINFWYAMAETADVPSDKPHRVTFLKQNFVLFRDEDGNAHCLHDVCSHRGGALSKGKMNGSHVECPYHGWQFDGNGDCKYIPSLGKDNQKIPARTKVDSYPVHEEHGVIWAFLGDLPEDERPPLLRPHNNPNGIDYSGDEWRWVTQTWPLKSNYERNVENGIDPAHNEFVHERHGFSGARLDTYKVQEYDLTDHDWGAGFMLTFQAPPSTHETAHAGETSRTEEGDLEAGAGHSGPNNVWTYIHMTTTNFMHQYLYETPIDDYNTKAFNVSMSNFLPEDVADDDDIRDMNGAIAEDDVVVLEEIQPPLTPDNMTSEVMMPADKMIVSYRKMLKQWDAKGWRIDSAEIDRHKHNKIFAIPSPRRRTEKGWVFDPVPLIAGE</sequence>
<proteinExistence type="predicted"/>
<feature type="domain" description="Rieske" evidence="7">
    <location>
        <begin position="6"/>
        <end position="112"/>
    </location>
</feature>
<evidence type="ECO:0000256" key="5">
    <source>
        <dbReference type="ARBA" id="ARBA00023014"/>
    </source>
</evidence>
<dbReference type="EMBL" id="CP019343">
    <property type="protein sequence ID" value="ARN73349.1"/>
    <property type="molecule type" value="Genomic_DNA"/>
</dbReference>
<dbReference type="GO" id="GO:0016491">
    <property type="term" value="F:oxidoreductase activity"/>
    <property type="evidence" value="ECO:0007669"/>
    <property type="project" value="UniProtKB-KW"/>
</dbReference>
<dbReference type="AlphaFoldDB" id="A0A1X9NCV1"/>
<accession>A0A1X9NCV1</accession>
<evidence type="ECO:0000313" key="9">
    <source>
        <dbReference type="Proteomes" id="UP000193450"/>
    </source>
</evidence>
<dbReference type="CDD" id="cd03469">
    <property type="entry name" value="Rieske_RO_Alpha_N"/>
    <property type="match status" value="1"/>
</dbReference>
<keyword evidence="2" id="KW-0479">Metal-binding</keyword>
<dbReference type="KEGG" id="osg:BST96_04035"/>
<keyword evidence="1" id="KW-0001">2Fe-2S</keyword>
<evidence type="ECO:0000256" key="4">
    <source>
        <dbReference type="ARBA" id="ARBA00023004"/>
    </source>
</evidence>
<dbReference type="InterPro" id="IPR017941">
    <property type="entry name" value="Rieske_2Fe-2S"/>
</dbReference>
<gene>
    <name evidence="8" type="ORF">BST96_04035</name>
</gene>
<keyword evidence="4" id="KW-0408">Iron</keyword>
<dbReference type="PANTHER" id="PTHR21266">
    <property type="entry name" value="IRON-SULFUR DOMAIN CONTAINING PROTEIN"/>
    <property type="match status" value="1"/>
</dbReference>
<dbReference type="Pfam" id="PF19112">
    <property type="entry name" value="VanA_C"/>
    <property type="match status" value="1"/>
</dbReference>
<evidence type="ECO:0000259" key="7">
    <source>
        <dbReference type="PROSITE" id="PS51296"/>
    </source>
</evidence>
<evidence type="ECO:0000256" key="2">
    <source>
        <dbReference type="ARBA" id="ARBA00022723"/>
    </source>
</evidence>
<dbReference type="PROSITE" id="PS51296">
    <property type="entry name" value="RIESKE"/>
    <property type="match status" value="1"/>
</dbReference>
<evidence type="ECO:0000256" key="3">
    <source>
        <dbReference type="ARBA" id="ARBA00023002"/>
    </source>
</evidence>
<dbReference type="GO" id="GO:0051537">
    <property type="term" value="F:2 iron, 2 sulfur cluster binding"/>
    <property type="evidence" value="ECO:0007669"/>
    <property type="project" value="UniProtKB-KW"/>
</dbReference>
<dbReference type="RefSeq" id="WP_085757459.1">
    <property type="nucleotide sequence ID" value="NZ_CP019343.1"/>
</dbReference>
<dbReference type="Proteomes" id="UP000193450">
    <property type="component" value="Chromosome"/>
</dbReference>
<dbReference type="Gene3D" id="2.102.10.10">
    <property type="entry name" value="Rieske [2Fe-2S] iron-sulphur domain"/>
    <property type="match status" value="1"/>
</dbReference>
<dbReference type="PANTHER" id="PTHR21266:SF59">
    <property type="entry name" value="BLR4922 PROTEIN"/>
    <property type="match status" value="1"/>
</dbReference>
<feature type="region of interest" description="Disordered" evidence="6">
    <location>
        <begin position="210"/>
        <end position="234"/>
    </location>
</feature>
<dbReference type="InterPro" id="IPR036922">
    <property type="entry name" value="Rieske_2Fe-2S_sf"/>
</dbReference>